<evidence type="ECO:0000313" key="2">
    <source>
        <dbReference type="Proteomes" id="UP001577267"/>
    </source>
</evidence>
<evidence type="ECO:0000313" key="1">
    <source>
        <dbReference type="EMBL" id="MFB4197808.1"/>
    </source>
</evidence>
<comment type="caution">
    <text evidence="1">The sequence shown here is derived from an EMBL/GenBank/DDBJ whole genome shotgun (WGS) entry which is preliminary data.</text>
</comment>
<name>A0ABV4ZUL4_9ACTN</name>
<gene>
    <name evidence="1" type="ORF">ACE11A_26065</name>
</gene>
<organism evidence="1 2">
    <name type="scientific">Streptomyces carpaticus</name>
    <dbReference type="NCBI Taxonomy" id="285558"/>
    <lineage>
        <taxon>Bacteria</taxon>
        <taxon>Bacillati</taxon>
        <taxon>Actinomycetota</taxon>
        <taxon>Actinomycetes</taxon>
        <taxon>Kitasatosporales</taxon>
        <taxon>Streptomycetaceae</taxon>
        <taxon>Streptomyces</taxon>
    </lineage>
</organism>
<dbReference type="Proteomes" id="UP001577267">
    <property type="component" value="Unassembled WGS sequence"/>
</dbReference>
<keyword evidence="2" id="KW-1185">Reference proteome</keyword>
<accession>A0ABV4ZUL4</accession>
<reference evidence="1 2" key="1">
    <citation type="submission" date="2024-09" db="EMBL/GenBank/DDBJ databases">
        <title>Draft genome sequence of multifaceted antimicrobials producing Streptomyces sp. strain FH1.</title>
        <authorList>
            <person name="Hassan F."/>
            <person name="Ali H."/>
            <person name="Hassan N."/>
            <person name="Nawaz A."/>
        </authorList>
    </citation>
    <scope>NUCLEOTIDE SEQUENCE [LARGE SCALE GENOMIC DNA]</scope>
    <source>
        <strain evidence="1 2">FH1</strain>
    </source>
</reference>
<dbReference type="EMBL" id="JBHGBT010000052">
    <property type="protein sequence ID" value="MFB4197808.1"/>
    <property type="molecule type" value="Genomic_DNA"/>
</dbReference>
<protein>
    <recommendedName>
        <fullName evidence="3">DUF4352 domain-containing protein</fullName>
    </recommendedName>
</protein>
<proteinExistence type="predicted"/>
<evidence type="ECO:0008006" key="3">
    <source>
        <dbReference type="Google" id="ProtNLM"/>
    </source>
</evidence>
<dbReference type="RefSeq" id="WP_375066420.1">
    <property type="nucleotide sequence ID" value="NZ_JBHGBT010000052.1"/>
</dbReference>
<sequence length="187" mass="19455">MKGPGLIRGLVVGVATAAAIAGTAHWQQQRDARAGAEPVPVATLHGITATPGEAGWAPMEHHQMDGGDGGFRMPAQMMPGAPEDDMTRLGIPITLVNDGDDTRWFSPAAEFTLAGGAGGAPVTLHSDTIGELPRLAPHSAVRGVLYFDIEPPAENDPPLYLRWDREGAGTELTVTLPGEAPPPGHGH</sequence>